<dbReference type="HOGENOM" id="CLU_2852663_0_0_1"/>
<protein>
    <submittedName>
        <fullName evidence="1">Uncharacterized protein</fullName>
    </submittedName>
</protein>
<name>U5DDZ6_AMBTC</name>
<keyword evidence="2" id="KW-1185">Reference proteome</keyword>
<sequence length="65" mass="7810">MEKFLGIIPRAPSSFARSQRTLQILWKKPPERFKNQVLSLTKARTYRTRLRIEFVRTLRVHPTML</sequence>
<dbReference type="AlphaFoldDB" id="U5DDZ6"/>
<proteinExistence type="predicted"/>
<organism evidence="1 2">
    <name type="scientific">Amborella trichopoda</name>
    <dbReference type="NCBI Taxonomy" id="13333"/>
    <lineage>
        <taxon>Eukaryota</taxon>
        <taxon>Viridiplantae</taxon>
        <taxon>Streptophyta</taxon>
        <taxon>Embryophyta</taxon>
        <taxon>Tracheophyta</taxon>
        <taxon>Spermatophyta</taxon>
        <taxon>Magnoliopsida</taxon>
        <taxon>Amborellales</taxon>
        <taxon>Amborellaceae</taxon>
        <taxon>Amborella</taxon>
    </lineage>
</organism>
<evidence type="ECO:0000313" key="1">
    <source>
        <dbReference type="EMBL" id="ERN20445.1"/>
    </source>
</evidence>
<gene>
    <name evidence="1" type="ORF">AMTR_s00068p00122110</name>
</gene>
<dbReference type="Gramene" id="ERN20445">
    <property type="protein sequence ID" value="ERN20445"/>
    <property type="gene ID" value="AMTR_s00068p00122110"/>
</dbReference>
<evidence type="ECO:0000313" key="2">
    <source>
        <dbReference type="Proteomes" id="UP000017836"/>
    </source>
</evidence>
<reference evidence="2" key="1">
    <citation type="journal article" date="2013" name="Science">
        <title>The Amborella genome and the evolution of flowering plants.</title>
        <authorList>
            <consortium name="Amborella Genome Project"/>
        </authorList>
    </citation>
    <scope>NUCLEOTIDE SEQUENCE [LARGE SCALE GENOMIC DNA]</scope>
</reference>
<accession>U5DDZ6</accession>
<dbReference type="Proteomes" id="UP000017836">
    <property type="component" value="Unassembled WGS sequence"/>
</dbReference>
<dbReference type="EMBL" id="KI392059">
    <property type="protein sequence ID" value="ERN20445.1"/>
    <property type="molecule type" value="Genomic_DNA"/>
</dbReference>